<organism evidence="3 4">
    <name type="scientific">Crateriforma conspicua</name>
    <dbReference type="NCBI Taxonomy" id="2527996"/>
    <lineage>
        <taxon>Bacteria</taxon>
        <taxon>Pseudomonadati</taxon>
        <taxon>Planctomycetota</taxon>
        <taxon>Planctomycetia</taxon>
        <taxon>Planctomycetales</taxon>
        <taxon>Planctomycetaceae</taxon>
        <taxon>Crateriforma</taxon>
    </lineage>
</organism>
<feature type="transmembrane region" description="Helical" evidence="1">
    <location>
        <begin position="197"/>
        <end position="220"/>
    </location>
</feature>
<sequence>MTTTPDAVSGTNDPPPVMATKAQADGSLRLHTATLWLPVLENLRRSLVPLAVGCLVMTPPVAIAFYALFFVAPVVLYFAIRYLTLTYQIRQDALVIHTGWLARRERRIPWDRVQEAKQEQSLFGKPLGLTQLTLKTAGSDDEEASLNVITSKQADQIRHRILSGQSVAPEIQSATTTDHQAIASHSDFDESLTAKELFLGGLTSQLIAGIFGVLGAIAYFQLSWGGPFDWLGGPMDWLEHVPAPPWVAPMEQATETLRSQLPSLGPFDVLIDLVLSETMFKSVTLAVLSMIAATVAFVVRYHAYEIRRTGDRLVVAHGLLTRQESSLSRRRIQSLKLEESPLRRWAGLASIRVDNAGDHREVDENKNRSLLVPAAGRNKAIEIAEQVIGRFPIDQPGWQKVSPKAIGRGTRLGCLIYAAVLLQIASWSLILAIGLSPGFALVYLCNRQWYRHTGYRIGDHNVMYRNGWISRVTLGLPIDNIQNLRISQSPLDRRLGLATLSIDTAGQSNTGGGPVIRNLTLLTAARLRRRLAKRIANQPFRW</sequence>
<keyword evidence="1" id="KW-0812">Transmembrane</keyword>
<dbReference type="InterPro" id="IPR005182">
    <property type="entry name" value="YdbS-like_PH"/>
</dbReference>
<feature type="transmembrane region" description="Helical" evidence="1">
    <location>
        <begin position="283"/>
        <end position="303"/>
    </location>
</feature>
<evidence type="ECO:0000259" key="2">
    <source>
        <dbReference type="Pfam" id="PF03703"/>
    </source>
</evidence>
<feature type="transmembrane region" description="Helical" evidence="1">
    <location>
        <begin position="47"/>
        <end position="80"/>
    </location>
</feature>
<dbReference type="PANTHER" id="PTHR34473">
    <property type="entry name" value="UPF0699 TRANSMEMBRANE PROTEIN YDBS"/>
    <property type="match status" value="1"/>
</dbReference>
<gene>
    <name evidence="3" type="ORF">V7x_11460</name>
</gene>
<protein>
    <submittedName>
        <fullName evidence="3">Bacterial membrane flanked domain protein</fullName>
    </submittedName>
</protein>
<dbReference type="EMBL" id="SJPZ01000001">
    <property type="protein sequence ID" value="TWU65598.1"/>
    <property type="molecule type" value="Genomic_DNA"/>
</dbReference>
<evidence type="ECO:0000313" key="4">
    <source>
        <dbReference type="Proteomes" id="UP000316476"/>
    </source>
</evidence>
<dbReference type="PIRSF" id="PIRSF026631">
    <property type="entry name" value="UCP026631"/>
    <property type="match status" value="1"/>
</dbReference>
<dbReference type="RefSeq" id="WP_146411808.1">
    <property type="nucleotide sequence ID" value="NZ_SJPZ01000001.1"/>
</dbReference>
<evidence type="ECO:0000313" key="3">
    <source>
        <dbReference type="EMBL" id="TWU65598.1"/>
    </source>
</evidence>
<name>A0A5C6FWB6_9PLAN</name>
<feature type="domain" description="YdbS-like PH" evidence="2">
    <location>
        <begin position="450"/>
        <end position="530"/>
    </location>
</feature>
<dbReference type="OrthoDB" id="240564at2"/>
<dbReference type="Proteomes" id="UP000316476">
    <property type="component" value="Unassembled WGS sequence"/>
</dbReference>
<keyword evidence="1" id="KW-1133">Transmembrane helix</keyword>
<feature type="transmembrane region" description="Helical" evidence="1">
    <location>
        <begin position="414"/>
        <end position="444"/>
    </location>
</feature>
<feature type="domain" description="YdbS-like PH" evidence="2">
    <location>
        <begin position="301"/>
        <end position="386"/>
    </location>
</feature>
<dbReference type="InterPro" id="IPR014529">
    <property type="entry name" value="UCP026631"/>
</dbReference>
<dbReference type="AlphaFoldDB" id="A0A5C6FWB6"/>
<feature type="domain" description="YdbS-like PH" evidence="2">
    <location>
        <begin position="82"/>
        <end position="161"/>
    </location>
</feature>
<reference evidence="3 4" key="1">
    <citation type="submission" date="2019-02" db="EMBL/GenBank/DDBJ databases">
        <title>Deep-cultivation of Planctomycetes and their phenomic and genomic characterization uncovers novel biology.</title>
        <authorList>
            <person name="Wiegand S."/>
            <person name="Jogler M."/>
            <person name="Boedeker C."/>
            <person name="Pinto D."/>
            <person name="Vollmers J."/>
            <person name="Rivas-Marin E."/>
            <person name="Kohn T."/>
            <person name="Peeters S.H."/>
            <person name="Heuer A."/>
            <person name="Rast P."/>
            <person name="Oberbeckmann S."/>
            <person name="Bunk B."/>
            <person name="Jeske O."/>
            <person name="Meyerdierks A."/>
            <person name="Storesund J.E."/>
            <person name="Kallscheuer N."/>
            <person name="Luecker S."/>
            <person name="Lage O.M."/>
            <person name="Pohl T."/>
            <person name="Merkel B.J."/>
            <person name="Hornburger P."/>
            <person name="Mueller R.-W."/>
            <person name="Bruemmer F."/>
            <person name="Labrenz M."/>
            <person name="Spormann A.M."/>
            <person name="Op Den Camp H."/>
            <person name="Overmann J."/>
            <person name="Amann R."/>
            <person name="Jetten M.S.M."/>
            <person name="Mascher T."/>
            <person name="Medema M.H."/>
            <person name="Devos D.P."/>
            <person name="Kaster A.-K."/>
            <person name="Ovreas L."/>
            <person name="Rohde M."/>
            <person name="Galperin M.Y."/>
            <person name="Jogler C."/>
        </authorList>
    </citation>
    <scope>NUCLEOTIDE SEQUENCE [LARGE SCALE GENOMIC DNA]</scope>
    <source>
        <strain evidence="3 4">V7</strain>
    </source>
</reference>
<accession>A0A5C6FWB6</accession>
<comment type="caution">
    <text evidence="3">The sequence shown here is derived from an EMBL/GenBank/DDBJ whole genome shotgun (WGS) entry which is preliminary data.</text>
</comment>
<dbReference type="Pfam" id="PF03703">
    <property type="entry name" value="bPH_2"/>
    <property type="match status" value="3"/>
</dbReference>
<evidence type="ECO:0000256" key="1">
    <source>
        <dbReference type="SAM" id="Phobius"/>
    </source>
</evidence>
<proteinExistence type="predicted"/>
<dbReference type="PANTHER" id="PTHR34473:SF2">
    <property type="entry name" value="UPF0699 TRANSMEMBRANE PROTEIN YDBT"/>
    <property type="match status" value="1"/>
</dbReference>
<keyword evidence="1" id="KW-0472">Membrane</keyword>